<evidence type="ECO:0000256" key="3">
    <source>
        <dbReference type="SAM" id="SignalP"/>
    </source>
</evidence>
<proteinExistence type="predicted"/>
<evidence type="ECO:0000313" key="6">
    <source>
        <dbReference type="Proteomes" id="UP000307440"/>
    </source>
</evidence>
<keyword evidence="2" id="KW-0812">Transmembrane</keyword>
<evidence type="ECO:0000259" key="4">
    <source>
        <dbReference type="Pfam" id="PF20151"/>
    </source>
</evidence>
<feature type="transmembrane region" description="Helical" evidence="2">
    <location>
        <begin position="67"/>
        <end position="89"/>
    </location>
</feature>
<keyword evidence="6" id="KW-1185">Reference proteome</keyword>
<feature type="transmembrane region" description="Helical" evidence="2">
    <location>
        <begin position="196"/>
        <end position="215"/>
    </location>
</feature>
<keyword evidence="2" id="KW-1133">Transmembrane helix</keyword>
<evidence type="ECO:0000313" key="5">
    <source>
        <dbReference type="EMBL" id="TFK20549.1"/>
    </source>
</evidence>
<reference evidence="5 6" key="1">
    <citation type="journal article" date="2019" name="Nat. Ecol. Evol.">
        <title>Megaphylogeny resolves global patterns of mushroom evolution.</title>
        <authorList>
            <person name="Varga T."/>
            <person name="Krizsan K."/>
            <person name="Foldi C."/>
            <person name="Dima B."/>
            <person name="Sanchez-Garcia M."/>
            <person name="Sanchez-Ramirez S."/>
            <person name="Szollosi G.J."/>
            <person name="Szarkandi J.G."/>
            <person name="Papp V."/>
            <person name="Albert L."/>
            <person name="Andreopoulos W."/>
            <person name="Angelini C."/>
            <person name="Antonin V."/>
            <person name="Barry K.W."/>
            <person name="Bougher N.L."/>
            <person name="Buchanan P."/>
            <person name="Buyck B."/>
            <person name="Bense V."/>
            <person name="Catcheside P."/>
            <person name="Chovatia M."/>
            <person name="Cooper J."/>
            <person name="Damon W."/>
            <person name="Desjardin D."/>
            <person name="Finy P."/>
            <person name="Geml J."/>
            <person name="Haridas S."/>
            <person name="Hughes K."/>
            <person name="Justo A."/>
            <person name="Karasinski D."/>
            <person name="Kautmanova I."/>
            <person name="Kiss B."/>
            <person name="Kocsube S."/>
            <person name="Kotiranta H."/>
            <person name="LaButti K.M."/>
            <person name="Lechner B.E."/>
            <person name="Liimatainen K."/>
            <person name="Lipzen A."/>
            <person name="Lukacs Z."/>
            <person name="Mihaltcheva S."/>
            <person name="Morgado L.N."/>
            <person name="Niskanen T."/>
            <person name="Noordeloos M.E."/>
            <person name="Ohm R.A."/>
            <person name="Ortiz-Santana B."/>
            <person name="Ovrebo C."/>
            <person name="Racz N."/>
            <person name="Riley R."/>
            <person name="Savchenko A."/>
            <person name="Shiryaev A."/>
            <person name="Soop K."/>
            <person name="Spirin V."/>
            <person name="Szebenyi C."/>
            <person name="Tomsovsky M."/>
            <person name="Tulloss R.E."/>
            <person name="Uehling J."/>
            <person name="Grigoriev I.V."/>
            <person name="Vagvolgyi C."/>
            <person name="Papp T."/>
            <person name="Martin F.M."/>
            <person name="Miettinen O."/>
            <person name="Hibbett D.S."/>
            <person name="Nagy L.G."/>
        </authorList>
    </citation>
    <scope>NUCLEOTIDE SEQUENCE [LARGE SCALE GENOMIC DNA]</scope>
    <source>
        <strain evidence="5 6">CBS 121175</strain>
    </source>
</reference>
<dbReference type="STRING" id="230819.A0A5C3KJR7"/>
<dbReference type="AlphaFoldDB" id="A0A5C3KJR7"/>
<feature type="chain" id="PRO_5022899604" description="DUF6533 domain-containing protein" evidence="3">
    <location>
        <begin position="18"/>
        <end position="326"/>
    </location>
</feature>
<gene>
    <name evidence="5" type="ORF">FA15DRAFT_123053</name>
</gene>
<feature type="compositionally biased region" description="Low complexity" evidence="1">
    <location>
        <begin position="289"/>
        <end position="326"/>
    </location>
</feature>
<feature type="transmembrane region" description="Helical" evidence="2">
    <location>
        <begin position="101"/>
        <end position="125"/>
    </location>
</feature>
<dbReference type="OrthoDB" id="2958007at2759"/>
<dbReference type="Proteomes" id="UP000307440">
    <property type="component" value="Unassembled WGS sequence"/>
</dbReference>
<organism evidence="5 6">
    <name type="scientific">Coprinopsis marcescibilis</name>
    <name type="common">Agaric fungus</name>
    <name type="synonym">Psathyrella marcescibilis</name>
    <dbReference type="NCBI Taxonomy" id="230819"/>
    <lineage>
        <taxon>Eukaryota</taxon>
        <taxon>Fungi</taxon>
        <taxon>Dikarya</taxon>
        <taxon>Basidiomycota</taxon>
        <taxon>Agaricomycotina</taxon>
        <taxon>Agaricomycetes</taxon>
        <taxon>Agaricomycetidae</taxon>
        <taxon>Agaricales</taxon>
        <taxon>Agaricineae</taxon>
        <taxon>Psathyrellaceae</taxon>
        <taxon>Coprinopsis</taxon>
    </lineage>
</organism>
<evidence type="ECO:0000256" key="2">
    <source>
        <dbReference type="SAM" id="Phobius"/>
    </source>
</evidence>
<keyword evidence="3" id="KW-0732">Signal</keyword>
<sequence>MVVVASLTLLFLEYLQTLELEVSLVWTSEWSLVKCLYLINRFLPFFVLPFALYYNLTARPSPQVCKVVFAIPCMGIALCIFISEAILYLRVHALSGKGTWILVFILGNGISVFCGSMGLLGYYVALGSWDGSEFAPFVPGCFGKFTENGLLVMIGYLCLLYSGLVTMILCLYFGFKIHWSSRRSPILKVFYRDGTFYFVVLAVMSIANGVAAQFLPARYRFLLAAPQAVMHSTLSTRMILHLRESARAEMGFTTMKNILSAVNEELVVDPDQMHTKVWQLGSPDVEHVSGSSSDSSSASANASTSANLGGSSGNGTCSSGRGVAIV</sequence>
<evidence type="ECO:0000256" key="1">
    <source>
        <dbReference type="SAM" id="MobiDB-lite"/>
    </source>
</evidence>
<dbReference type="EMBL" id="ML210296">
    <property type="protein sequence ID" value="TFK20549.1"/>
    <property type="molecule type" value="Genomic_DNA"/>
</dbReference>
<name>A0A5C3KJR7_COPMA</name>
<keyword evidence="2" id="KW-0472">Membrane</keyword>
<feature type="transmembrane region" description="Helical" evidence="2">
    <location>
        <begin position="153"/>
        <end position="175"/>
    </location>
</feature>
<feature type="region of interest" description="Disordered" evidence="1">
    <location>
        <begin position="285"/>
        <end position="326"/>
    </location>
</feature>
<dbReference type="InterPro" id="IPR045340">
    <property type="entry name" value="DUF6533"/>
</dbReference>
<protein>
    <recommendedName>
        <fullName evidence="4">DUF6533 domain-containing protein</fullName>
    </recommendedName>
</protein>
<accession>A0A5C3KJR7</accession>
<feature type="signal peptide" evidence="3">
    <location>
        <begin position="1"/>
        <end position="17"/>
    </location>
</feature>
<feature type="domain" description="DUF6533" evidence="4">
    <location>
        <begin position="2"/>
        <end position="46"/>
    </location>
</feature>
<dbReference type="Pfam" id="PF20151">
    <property type="entry name" value="DUF6533"/>
    <property type="match status" value="1"/>
</dbReference>